<name>A0A0G4B5J3_9BACT</name>
<feature type="region of interest" description="Disordered" evidence="5">
    <location>
        <begin position="1"/>
        <end position="53"/>
    </location>
</feature>
<dbReference type="Proteomes" id="UP000035648">
    <property type="component" value="Chromosome"/>
</dbReference>
<keyword evidence="4" id="KW-0694">RNA-binding</keyword>
<dbReference type="GO" id="GO:0006412">
    <property type="term" value="P:translation"/>
    <property type="evidence" value="ECO:0007669"/>
    <property type="project" value="UniProtKB-UniRule"/>
</dbReference>
<organism evidence="7 8">
    <name type="scientific">Berkelbacteria bacterium GW2011_GWE1_39_12</name>
    <dbReference type="NCBI Taxonomy" id="1618337"/>
    <lineage>
        <taxon>Bacteria</taxon>
        <taxon>Candidatus Berkelbacteria</taxon>
    </lineage>
</organism>
<comment type="similarity">
    <text evidence="1 4">Belongs to the universal ribosomal protein uL15 family.</text>
</comment>
<reference evidence="7 8" key="1">
    <citation type="journal article" date="2015" name="Nature">
        <title>rRNA introns, odd ribosomes, and small enigmatic genomes across a large radiation of phyla.</title>
        <authorList>
            <person name="Brown C.T."/>
            <person name="Hug L.A."/>
            <person name="Thomas B.C."/>
            <person name="Sharon I."/>
            <person name="Castelle C.J."/>
            <person name="Singh A."/>
            <person name="Wilkins M.J."/>
            <person name="Williams K.H."/>
            <person name="Banfield J.F."/>
        </authorList>
    </citation>
    <scope>NUCLEOTIDE SEQUENCE [LARGE SCALE GENOMIC DNA]</scope>
</reference>
<evidence type="ECO:0000256" key="4">
    <source>
        <dbReference type="HAMAP-Rule" id="MF_01341"/>
    </source>
</evidence>
<dbReference type="AlphaFoldDB" id="A0A0G4B5J3"/>
<dbReference type="GO" id="GO:0003735">
    <property type="term" value="F:structural constituent of ribosome"/>
    <property type="evidence" value="ECO:0007669"/>
    <property type="project" value="InterPro"/>
</dbReference>
<dbReference type="InterPro" id="IPR036227">
    <property type="entry name" value="Ribosomal_uL15/eL18_sf"/>
</dbReference>
<dbReference type="GO" id="GO:0019843">
    <property type="term" value="F:rRNA binding"/>
    <property type="evidence" value="ECO:0007669"/>
    <property type="project" value="UniProtKB-UniRule"/>
</dbReference>
<evidence type="ECO:0000259" key="6">
    <source>
        <dbReference type="Pfam" id="PF00828"/>
    </source>
</evidence>
<dbReference type="PANTHER" id="PTHR12934:SF11">
    <property type="entry name" value="LARGE RIBOSOMAL SUBUNIT PROTEIN UL15M"/>
    <property type="match status" value="1"/>
</dbReference>
<comment type="function">
    <text evidence="4">Binds to the 23S rRNA.</text>
</comment>
<keyword evidence="2 4" id="KW-0689">Ribosomal protein</keyword>
<dbReference type="Gene3D" id="3.100.10.10">
    <property type="match status" value="1"/>
</dbReference>
<feature type="domain" description="Large ribosomal subunit protein uL15/eL18" evidence="6">
    <location>
        <begin position="80"/>
        <end position="123"/>
    </location>
</feature>
<evidence type="ECO:0000256" key="2">
    <source>
        <dbReference type="ARBA" id="ARBA00022980"/>
    </source>
</evidence>
<protein>
    <recommendedName>
        <fullName evidence="4">Large ribosomal subunit protein uL15</fullName>
    </recommendedName>
</protein>
<evidence type="ECO:0000256" key="5">
    <source>
        <dbReference type="SAM" id="MobiDB-lite"/>
    </source>
</evidence>
<evidence type="ECO:0000313" key="8">
    <source>
        <dbReference type="Proteomes" id="UP000035648"/>
    </source>
</evidence>
<proteinExistence type="inferred from homology"/>
<dbReference type="PATRIC" id="fig|1618337.4.peg.914"/>
<feature type="compositionally biased region" description="Basic residues" evidence="5">
    <location>
        <begin position="167"/>
        <end position="176"/>
    </location>
</feature>
<dbReference type="HAMAP" id="MF_01341">
    <property type="entry name" value="Ribosomal_uL15"/>
    <property type="match status" value="1"/>
</dbReference>
<dbReference type="SUPFAM" id="SSF52080">
    <property type="entry name" value="Ribosomal proteins L15p and L18e"/>
    <property type="match status" value="1"/>
</dbReference>
<feature type="region of interest" description="Disordered" evidence="5">
    <location>
        <begin position="137"/>
        <end position="176"/>
    </location>
</feature>
<comment type="subunit">
    <text evidence="4">Part of the 50S ribosomal subunit.</text>
</comment>
<dbReference type="KEGG" id="bbgw:UT28_C0001G0926"/>
<dbReference type="InterPro" id="IPR021131">
    <property type="entry name" value="Ribosomal_uL15/eL18"/>
</dbReference>
<sequence>MELNKLISIKTTKKAKRLGRGLSSGKGETSGRGTKGQKSRSGHNIPRSFEGGQTPLIQRLAKARGFNSIHAKPEIVHIVDIEKNFNDGDTVNFKSLLEKKLVHSVKDGVKVVGPGKLTKSLRFLEVKLTKSLFEAASNNKPAAKPAKAVEAEVKEAPVKKVTEKKPVAKKSAKKAE</sequence>
<dbReference type="Pfam" id="PF00828">
    <property type="entry name" value="Ribosomal_L27A"/>
    <property type="match status" value="1"/>
</dbReference>
<dbReference type="EMBL" id="CP011213">
    <property type="protein sequence ID" value="AKM82703.1"/>
    <property type="molecule type" value="Genomic_DNA"/>
</dbReference>
<dbReference type="InterPro" id="IPR005749">
    <property type="entry name" value="Ribosomal_uL15_bac-type"/>
</dbReference>
<dbReference type="PANTHER" id="PTHR12934">
    <property type="entry name" value="50S RIBOSOMAL PROTEIN L15"/>
    <property type="match status" value="1"/>
</dbReference>
<gene>
    <name evidence="4 7" type="primary">rplO</name>
    <name evidence="7" type="ORF">UT28_C0001G0926</name>
</gene>
<keyword evidence="4" id="KW-0699">rRNA-binding</keyword>
<evidence type="ECO:0000256" key="3">
    <source>
        <dbReference type="ARBA" id="ARBA00023274"/>
    </source>
</evidence>
<evidence type="ECO:0000256" key="1">
    <source>
        <dbReference type="ARBA" id="ARBA00007320"/>
    </source>
</evidence>
<feature type="compositionally biased region" description="Gly residues" evidence="5">
    <location>
        <begin position="22"/>
        <end position="34"/>
    </location>
</feature>
<evidence type="ECO:0000313" key="7">
    <source>
        <dbReference type="EMBL" id="AKM82703.1"/>
    </source>
</evidence>
<dbReference type="STRING" id="1618337.UT28_C0001G0926"/>
<dbReference type="NCBIfam" id="TIGR01071">
    <property type="entry name" value="rplO_bact"/>
    <property type="match status" value="1"/>
</dbReference>
<feature type="compositionally biased region" description="Basic and acidic residues" evidence="5">
    <location>
        <begin position="147"/>
        <end position="166"/>
    </location>
</feature>
<accession>A0A0G4B5J3</accession>
<dbReference type="InterPro" id="IPR030878">
    <property type="entry name" value="Ribosomal_uL15"/>
</dbReference>
<dbReference type="GO" id="GO:0015934">
    <property type="term" value="C:large ribosomal subunit"/>
    <property type="evidence" value="ECO:0007669"/>
    <property type="project" value="InterPro"/>
</dbReference>
<keyword evidence="3 4" id="KW-0687">Ribonucleoprotein</keyword>